<dbReference type="Pfam" id="PF14243">
    <property type="entry name" value="R2K_3"/>
    <property type="match status" value="1"/>
</dbReference>
<accession>A0A9E2L265</accession>
<protein>
    <submittedName>
        <fullName evidence="2">ATP-grasp domain-containing protein</fullName>
    </submittedName>
</protein>
<gene>
    <name evidence="2" type="ORF">IAA16_02805</name>
</gene>
<proteinExistence type="predicted"/>
<reference evidence="2" key="2">
    <citation type="submission" date="2021-04" db="EMBL/GenBank/DDBJ databases">
        <authorList>
            <person name="Gilroy R."/>
        </authorList>
    </citation>
    <scope>NUCLEOTIDE SEQUENCE</scope>
    <source>
        <strain evidence="2">Gambia15-2214</strain>
    </source>
</reference>
<organism evidence="2 3">
    <name type="scientific">Candidatus Treponema excrementipullorum</name>
    <dbReference type="NCBI Taxonomy" id="2838768"/>
    <lineage>
        <taxon>Bacteria</taxon>
        <taxon>Pseudomonadati</taxon>
        <taxon>Spirochaetota</taxon>
        <taxon>Spirochaetia</taxon>
        <taxon>Spirochaetales</taxon>
        <taxon>Treponemataceae</taxon>
        <taxon>Treponema</taxon>
    </lineage>
</organism>
<reference evidence="2" key="1">
    <citation type="journal article" date="2021" name="PeerJ">
        <title>Extensive microbial diversity within the chicken gut microbiome revealed by metagenomics and culture.</title>
        <authorList>
            <person name="Gilroy R."/>
            <person name="Ravi A."/>
            <person name="Getino M."/>
            <person name="Pursley I."/>
            <person name="Horton D.L."/>
            <person name="Alikhan N.F."/>
            <person name="Baker D."/>
            <person name="Gharbi K."/>
            <person name="Hall N."/>
            <person name="Watson M."/>
            <person name="Adriaenssens E.M."/>
            <person name="Foster-Nyarko E."/>
            <person name="Jarju S."/>
            <person name="Secka A."/>
            <person name="Antonio M."/>
            <person name="Oren A."/>
            <person name="Chaudhuri R.R."/>
            <person name="La Ragione R."/>
            <person name="Hildebrand F."/>
            <person name="Pallen M.J."/>
        </authorList>
    </citation>
    <scope>NUCLEOTIDE SEQUENCE</scope>
    <source>
        <strain evidence="2">Gambia15-2214</strain>
    </source>
</reference>
<evidence type="ECO:0000313" key="2">
    <source>
        <dbReference type="EMBL" id="MBU3849477.1"/>
    </source>
</evidence>
<dbReference type="AlphaFoldDB" id="A0A9E2L265"/>
<comment type="caution">
    <text evidence="2">The sequence shown here is derived from an EMBL/GenBank/DDBJ whole genome shotgun (WGS) entry which is preliminary data.</text>
</comment>
<evidence type="ECO:0000259" key="1">
    <source>
        <dbReference type="Pfam" id="PF14243"/>
    </source>
</evidence>
<dbReference type="EMBL" id="JAHLFV010000064">
    <property type="protein sequence ID" value="MBU3849477.1"/>
    <property type="molecule type" value="Genomic_DNA"/>
</dbReference>
<dbReference type="Proteomes" id="UP000823914">
    <property type="component" value="Unassembled WGS sequence"/>
</dbReference>
<sequence length="288" mass="33727">MPFKQYAVIFPCEINSFNTVDSFFHEEWNDAANFFQIIFFDFDEFVENNILRLNKRFEDDTTCIYRGWMMKPGQYENFYNRLKERKINLVTKPESYSLMHLFPNVYPYIKDDTPGILVYPDNTKIELDEIKKRFQRFMVKDFVKSEKGTEFPPFFSADISEKDFNHWLEVFREYRGKLFTGGICIKEYIDLKKYNGSTNEWRAFYIGNTVVSLNPNSGQDSECPPPPEALVEKYKDLPSPFYTIDYGETAGGSWSILETGDGSVSGLCKSQSVPDFFESMKTALENNF</sequence>
<evidence type="ECO:0000313" key="3">
    <source>
        <dbReference type="Proteomes" id="UP000823914"/>
    </source>
</evidence>
<name>A0A9E2L265_9SPIR</name>
<feature type="domain" description="ATP-grasp" evidence="1">
    <location>
        <begin position="136"/>
        <end position="273"/>
    </location>
</feature>
<dbReference type="InterPro" id="IPR025643">
    <property type="entry name" value="R2K_3"/>
</dbReference>